<dbReference type="PROSITE" id="PS51904">
    <property type="entry name" value="GLYCOSYL_HYDROL_F25_2"/>
    <property type="match status" value="1"/>
</dbReference>
<evidence type="ECO:0000313" key="5">
    <source>
        <dbReference type="Proteomes" id="UP000315522"/>
    </source>
</evidence>
<accession>A0A559MIL8</accession>
<dbReference type="GO" id="GO:0009253">
    <property type="term" value="P:peptidoglycan catabolic process"/>
    <property type="evidence" value="ECO:0007669"/>
    <property type="project" value="InterPro"/>
</dbReference>
<reference evidence="4 5" key="1">
    <citation type="submission" date="2018-05" db="EMBL/GenBank/DDBJ databases">
        <title>Genome sequencing and assembly of the regulated plant pathogen Lachnellula willkommii and related sister species for the development of diagnostic species identification markers.</title>
        <authorList>
            <person name="Giroux E."/>
            <person name="Bilodeau G."/>
        </authorList>
    </citation>
    <scope>NUCLEOTIDE SEQUENCE [LARGE SCALE GENOMIC DNA]</scope>
    <source>
        <strain evidence="4 5">CBS 172.35</strain>
    </source>
</reference>
<keyword evidence="5" id="KW-1185">Reference proteome</keyword>
<dbReference type="InterPro" id="IPR002053">
    <property type="entry name" value="Glyco_hydro_25"/>
</dbReference>
<evidence type="ECO:0000256" key="2">
    <source>
        <dbReference type="ARBA" id="ARBA00022729"/>
    </source>
</evidence>
<organism evidence="4 5">
    <name type="scientific">Lachnellula willkommii</name>
    <dbReference type="NCBI Taxonomy" id="215461"/>
    <lineage>
        <taxon>Eukaryota</taxon>
        <taxon>Fungi</taxon>
        <taxon>Dikarya</taxon>
        <taxon>Ascomycota</taxon>
        <taxon>Pezizomycotina</taxon>
        <taxon>Leotiomycetes</taxon>
        <taxon>Helotiales</taxon>
        <taxon>Lachnaceae</taxon>
        <taxon>Lachnellula</taxon>
    </lineage>
</organism>
<dbReference type="InterPro" id="IPR017853">
    <property type="entry name" value="GH"/>
</dbReference>
<dbReference type="InterPro" id="IPR051595">
    <property type="entry name" value="GH25_Enzymes"/>
</dbReference>
<comment type="caution">
    <text evidence="4">The sequence shown here is derived from an EMBL/GenBank/DDBJ whole genome shotgun (WGS) entry which is preliminary data.</text>
</comment>
<name>A0A559MIL8_9HELO</name>
<keyword evidence="2 3" id="KW-0732">Signal</keyword>
<dbReference type="Proteomes" id="UP000315522">
    <property type="component" value="Unassembled WGS sequence"/>
</dbReference>
<dbReference type="GO" id="GO:0016998">
    <property type="term" value="P:cell wall macromolecule catabolic process"/>
    <property type="evidence" value="ECO:0007669"/>
    <property type="project" value="InterPro"/>
</dbReference>
<protein>
    <submittedName>
        <fullName evidence="4">Counting factor 50</fullName>
    </submittedName>
</protein>
<feature type="signal peptide" evidence="3">
    <location>
        <begin position="1"/>
        <end position="19"/>
    </location>
</feature>
<gene>
    <name evidence="4" type="primary">cf50-1</name>
    <name evidence="4" type="ORF">LAWI1_G003379</name>
</gene>
<dbReference type="EMBL" id="QGML01000244">
    <property type="protein sequence ID" value="TVY92801.1"/>
    <property type="molecule type" value="Genomic_DNA"/>
</dbReference>
<evidence type="ECO:0000313" key="4">
    <source>
        <dbReference type="EMBL" id="TVY92801.1"/>
    </source>
</evidence>
<feature type="chain" id="PRO_5022009304" evidence="3">
    <location>
        <begin position="20"/>
        <end position="336"/>
    </location>
</feature>
<dbReference type="GO" id="GO:0007165">
    <property type="term" value="P:signal transduction"/>
    <property type="evidence" value="ECO:0007669"/>
    <property type="project" value="TreeGrafter"/>
</dbReference>
<dbReference type="AlphaFoldDB" id="A0A559MIL8"/>
<proteinExistence type="inferred from homology"/>
<comment type="similarity">
    <text evidence="1">Belongs to the glycosyl hydrolase 25 family.</text>
</comment>
<dbReference type="Gene3D" id="3.20.20.80">
    <property type="entry name" value="Glycosidases"/>
    <property type="match status" value="1"/>
</dbReference>
<dbReference type="PANTHER" id="PTHR23208">
    <property type="entry name" value="LYSOZYME PROTEIN"/>
    <property type="match status" value="1"/>
</dbReference>
<dbReference type="GO" id="GO:0003796">
    <property type="term" value="F:lysozyme activity"/>
    <property type="evidence" value="ECO:0007669"/>
    <property type="project" value="InterPro"/>
</dbReference>
<evidence type="ECO:0000256" key="1">
    <source>
        <dbReference type="ARBA" id="ARBA00010646"/>
    </source>
</evidence>
<evidence type="ECO:0000256" key="3">
    <source>
        <dbReference type="SAM" id="SignalP"/>
    </source>
</evidence>
<dbReference type="PANTHER" id="PTHR23208:SF36">
    <property type="entry name" value="LYSOZYME-RELATED"/>
    <property type="match status" value="1"/>
</dbReference>
<sequence>MHFSILILSLATATALSSAHSLIQKRATTACTTPSGPGFCSSTSTACTGGTYIAGHCPGAADIQCCVATCSAPAGPGVCEPTANTCSGTFVSGLCPGPSDVQCCPSSGSGSGGGSGSGSGVAGIDISGSPSSSFWTCAAGKYKVVALEGYIQACGSGGAVKSNFVANYHAAKAAGISRIDAYLFPCTGTQSNGVACKSPATQLQEFLSAVDSNGMTIGHYWFDIEPTATANGDACNAWNLGSSANEALAKQWVAALQGSGRKWGIYANGNQWTGMFASRSTDIGSQLPLWAVQSDNKPGVNTVTTLMGGWTSAVAKQYTLDTTTCGSGVDLDSFSA</sequence>
<dbReference type="SUPFAM" id="SSF51445">
    <property type="entry name" value="(Trans)glycosidases"/>
    <property type="match status" value="1"/>
</dbReference>